<feature type="region of interest" description="Disordered" evidence="2">
    <location>
        <begin position="177"/>
        <end position="301"/>
    </location>
</feature>
<accession>A0AAN7PT82</accession>
<dbReference type="GO" id="GO:0010468">
    <property type="term" value="P:regulation of gene expression"/>
    <property type="evidence" value="ECO:0007669"/>
    <property type="project" value="UniProtKB-ARBA"/>
</dbReference>
<organism evidence="5 6">
    <name type="scientific">Aquatica leii</name>
    <dbReference type="NCBI Taxonomy" id="1421715"/>
    <lineage>
        <taxon>Eukaryota</taxon>
        <taxon>Metazoa</taxon>
        <taxon>Ecdysozoa</taxon>
        <taxon>Arthropoda</taxon>
        <taxon>Hexapoda</taxon>
        <taxon>Insecta</taxon>
        <taxon>Pterygota</taxon>
        <taxon>Neoptera</taxon>
        <taxon>Endopterygota</taxon>
        <taxon>Coleoptera</taxon>
        <taxon>Polyphaga</taxon>
        <taxon>Elateriformia</taxon>
        <taxon>Elateroidea</taxon>
        <taxon>Lampyridae</taxon>
        <taxon>Luciolinae</taxon>
        <taxon>Aquatica</taxon>
    </lineage>
</organism>
<dbReference type="SMART" id="SM00322">
    <property type="entry name" value="KH"/>
    <property type="match status" value="1"/>
</dbReference>
<feature type="domain" description="Tudor" evidence="4">
    <location>
        <begin position="461"/>
        <end position="519"/>
    </location>
</feature>
<evidence type="ECO:0000313" key="6">
    <source>
        <dbReference type="Proteomes" id="UP001353858"/>
    </source>
</evidence>
<evidence type="ECO:0000313" key="5">
    <source>
        <dbReference type="EMBL" id="KAK4875242.1"/>
    </source>
</evidence>
<dbReference type="InterPro" id="IPR004088">
    <property type="entry name" value="KH_dom_type_1"/>
</dbReference>
<feature type="compositionally biased region" description="Polar residues" evidence="2">
    <location>
        <begin position="217"/>
        <end position="243"/>
    </location>
</feature>
<feature type="compositionally biased region" description="Basic and acidic residues" evidence="2">
    <location>
        <begin position="198"/>
        <end position="213"/>
    </location>
</feature>
<sequence>MAPSHSRHLLVWTTLPIAILLSYLWFKRKRLEVISDPGELKSVVNQGQKEETSPIQELKEPEENSRDKIIKRSLSGVESSPIDIVFPPDLKPSNSSQRIISDEDLDLEIEKIKSMKNTSKSSVERFNKKKETPKVNSPIQSKIIESAKKDSSPKVFLTPSPKKTEPVVKVEELEVKEEKVPLQKKSPVKVSPKNKKSKMVEKEVVTSNLEKKMNSLKLESNTNRQSKISTPATTVTEQEIFRQSNERDSANHSPADVMLASPSLSCISDSHSEGSSDSGKGCSEVATPPSRTPAGDGSVSSDSTLPTIYQFVIPQALVGRLIGRYGAFVTQIKNKTHAHIVIKKHPEDNQMKICAIEGTQVEIENALEMIRDKFPEKKYPELTLEQVIFTPPIPTLSLLPEQLCLKLVEAVNNDTIVSCMVAPNHLFLQQPTHPSFPNLNMLSSCMNLCYADANSPMLPDPLPENPVCAAYSLGAWYRAIVLSTDNESETSYVKFLDYGGYANVKNSDLRQIRADFLMLPFQAAECFLANIRPIGGDDAEWAEEAFNLVADLTRGAIMYTQVAEYTDEGIPLVLIYVAVSPQQVIFLNGELVNRGFAEWISAEDYVAYPADVEV</sequence>
<dbReference type="Gene3D" id="3.30.1370.10">
    <property type="entry name" value="K Homology domain, type 1"/>
    <property type="match status" value="1"/>
</dbReference>
<protein>
    <recommendedName>
        <fullName evidence="4">Tudor domain-containing protein</fullName>
    </recommendedName>
</protein>
<dbReference type="EMBL" id="JARPUR010000005">
    <property type="protein sequence ID" value="KAK4875242.1"/>
    <property type="molecule type" value="Genomic_DNA"/>
</dbReference>
<feature type="region of interest" description="Disordered" evidence="2">
    <location>
        <begin position="44"/>
        <end position="67"/>
    </location>
</feature>
<proteinExistence type="predicted"/>
<dbReference type="AlphaFoldDB" id="A0AAN7PT82"/>
<feature type="region of interest" description="Disordered" evidence="2">
    <location>
        <begin position="120"/>
        <end position="163"/>
    </location>
</feature>
<feature type="compositionally biased region" description="Low complexity" evidence="2">
    <location>
        <begin position="265"/>
        <end position="279"/>
    </location>
</feature>
<dbReference type="Pfam" id="PF00013">
    <property type="entry name" value="KH_1"/>
    <property type="match status" value="1"/>
</dbReference>
<keyword evidence="3" id="KW-1133">Transmembrane helix</keyword>
<feature type="compositionally biased region" description="Basic and acidic residues" evidence="2">
    <location>
        <begin position="48"/>
        <end position="67"/>
    </location>
</feature>
<dbReference type="InterPro" id="IPR050621">
    <property type="entry name" value="Tudor_domain_containing"/>
</dbReference>
<comment type="caution">
    <text evidence="5">The sequence shown here is derived from an EMBL/GenBank/DDBJ whole genome shotgun (WGS) entry which is preliminary data.</text>
</comment>
<dbReference type="InterPro" id="IPR047367">
    <property type="entry name" value="Tudor_AKAP1"/>
</dbReference>
<keyword evidence="6" id="KW-1185">Reference proteome</keyword>
<dbReference type="GO" id="GO:0005739">
    <property type="term" value="C:mitochondrion"/>
    <property type="evidence" value="ECO:0007669"/>
    <property type="project" value="UniProtKB-ARBA"/>
</dbReference>
<keyword evidence="3" id="KW-0812">Transmembrane</keyword>
<keyword evidence="1" id="KW-0694">RNA-binding</keyword>
<dbReference type="SUPFAM" id="SSF63748">
    <property type="entry name" value="Tudor/PWWP/MBT"/>
    <property type="match status" value="1"/>
</dbReference>
<feature type="transmembrane region" description="Helical" evidence="3">
    <location>
        <begin position="9"/>
        <end position="26"/>
    </location>
</feature>
<reference evidence="6" key="1">
    <citation type="submission" date="2023-01" db="EMBL/GenBank/DDBJ databases">
        <title>Key to firefly adult light organ development and bioluminescence: homeobox transcription factors regulate luciferase expression and transportation to peroxisome.</title>
        <authorList>
            <person name="Fu X."/>
        </authorList>
    </citation>
    <scope>NUCLEOTIDE SEQUENCE [LARGE SCALE GENOMIC DNA]</scope>
</reference>
<dbReference type="InterPro" id="IPR035437">
    <property type="entry name" value="SNase_OB-fold_sf"/>
</dbReference>
<dbReference type="PANTHER" id="PTHR22948">
    <property type="entry name" value="TUDOR DOMAIN CONTAINING PROTEIN"/>
    <property type="match status" value="1"/>
</dbReference>
<dbReference type="Gene3D" id="2.30.30.140">
    <property type="match status" value="1"/>
</dbReference>
<dbReference type="InterPro" id="IPR047368">
    <property type="entry name" value="KH-I_AKAP1"/>
</dbReference>
<feature type="compositionally biased region" description="Basic and acidic residues" evidence="2">
    <location>
        <begin position="122"/>
        <end position="133"/>
    </location>
</feature>
<evidence type="ECO:0000256" key="1">
    <source>
        <dbReference type="PROSITE-ProRule" id="PRU00117"/>
    </source>
</evidence>
<dbReference type="SMART" id="SM00333">
    <property type="entry name" value="TUDOR"/>
    <property type="match status" value="1"/>
</dbReference>
<keyword evidence="3" id="KW-0472">Membrane</keyword>
<dbReference type="CDD" id="cd20407">
    <property type="entry name" value="Tudor_AKAP1"/>
    <property type="match status" value="1"/>
</dbReference>
<dbReference type="PROSITE" id="PS50304">
    <property type="entry name" value="TUDOR"/>
    <property type="match status" value="1"/>
</dbReference>
<evidence type="ECO:0000256" key="3">
    <source>
        <dbReference type="SAM" id="Phobius"/>
    </source>
</evidence>
<dbReference type="InterPro" id="IPR002999">
    <property type="entry name" value="Tudor"/>
</dbReference>
<dbReference type="InterPro" id="IPR036612">
    <property type="entry name" value="KH_dom_type_1_sf"/>
</dbReference>
<dbReference type="CDD" id="cd22395">
    <property type="entry name" value="KH-I_AKAP1"/>
    <property type="match status" value="1"/>
</dbReference>
<dbReference type="PANTHER" id="PTHR22948:SF65">
    <property type="entry name" value="A-KINASE ANCHORING PROTEIN 1"/>
    <property type="match status" value="1"/>
</dbReference>
<dbReference type="Proteomes" id="UP001353858">
    <property type="component" value="Unassembled WGS sequence"/>
</dbReference>
<dbReference type="GO" id="GO:0003723">
    <property type="term" value="F:RNA binding"/>
    <property type="evidence" value="ECO:0007669"/>
    <property type="project" value="UniProtKB-UniRule"/>
</dbReference>
<name>A0AAN7PT82_9COLE</name>
<dbReference type="PROSITE" id="PS50084">
    <property type="entry name" value="KH_TYPE_1"/>
    <property type="match status" value="1"/>
</dbReference>
<dbReference type="SUPFAM" id="SSF54791">
    <property type="entry name" value="Eukaryotic type KH-domain (KH-domain type I)"/>
    <property type="match status" value="1"/>
</dbReference>
<dbReference type="Pfam" id="PF00567">
    <property type="entry name" value="TUDOR"/>
    <property type="match status" value="1"/>
</dbReference>
<dbReference type="InterPro" id="IPR004087">
    <property type="entry name" value="KH_dom"/>
</dbReference>
<evidence type="ECO:0000259" key="4">
    <source>
        <dbReference type="PROSITE" id="PS50304"/>
    </source>
</evidence>
<evidence type="ECO:0000256" key="2">
    <source>
        <dbReference type="SAM" id="MobiDB-lite"/>
    </source>
</evidence>
<gene>
    <name evidence="5" type="ORF">RN001_011664</name>
</gene>
<dbReference type="Gene3D" id="2.40.50.90">
    <property type="match status" value="1"/>
</dbReference>